<organism evidence="2 3">
    <name type="scientific">Priestia endophytica DSM 13796</name>
    <dbReference type="NCBI Taxonomy" id="1121089"/>
    <lineage>
        <taxon>Bacteria</taxon>
        <taxon>Bacillati</taxon>
        <taxon>Bacillota</taxon>
        <taxon>Bacilli</taxon>
        <taxon>Bacillales</taxon>
        <taxon>Bacillaceae</taxon>
        <taxon>Priestia</taxon>
    </lineage>
</organism>
<proteinExistence type="predicted"/>
<protein>
    <submittedName>
        <fullName evidence="2">Regulatory protein YrvL</fullName>
    </submittedName>
</protein>
<gene>
    <name evidence="2" type="ORF">SAMN02745910_03109</name>
</gene>
<feature type="transmembrane region" description="Helical" evidence="1">
    <location>
        <begin position="12"/>
        <end position="38"/>
    </location>
</feature>
<name>A0A1I6AX73_9BACI</name>
<keyword evidence="3" id="KW-1185">Reference proteome</keyword>
<accession>A0A1I6AX73</accession>
<keyword evidence="1" id="KW-0812">Transmembrane</keyword>
<evidence type="ECO:0000256" key="1">
    <source>
        <dbReference type="SAM" id="Phobius"/>
    </source>
</evidence>
<dbReference type="InterPro" id="IPR025912">
    <property type="entry name" value="YrvL"/>
</dbReference>
<keyword evidence="1" id="KW-1133">Transmembrane helix</keyword>
<dbReference type="GeneID" id="93711728"/>
<evidence type="ECO:0000313" key="2">
    <source>
        <dbReference type="EMBL" id="SFQ73315.1"/>
    </source>
</evidence>
<sequence>MERNSKSVGSHIMAITLIVLLVLFSASIIFFGILFGTVGFFHISNSSYDSIWSVCLFILLLSFVSGFLELFEYLLKIIITGISAQHKVTVLLKYGVELLFLYGSLSIVDDWMESISLSSYSKLFFAILLLIIGNIDSLQKKKHKNK</sequence>
<feature type="transmembrane region" description="Helical" evidence="1">
    <location>
        <begin position="120"/>
        <end position="138"/>
    </location>
</feature>
<comment type="caution">
    <text evidence="2">The sequence shown here is derived from an EMBL/GenBank/DDBJ whole genome shotgun (WGS) entry which is preliminary data.</text>
</comment>
<keyword evidence="1" id="KW-0472">Membrane</keyword>
<dbReference type="RefSeq" id="WP_061803369.1">
    <property type="nucleotide sequence ID" value="NZ_FOXX01000007.1"/>
</dbReference>
<feature type="transmembrane region" description="Helical" evidence="1">
    <location>
        <begin position="50"/>
        <end position="71"/>
    </location>
</feature>
<evidence type="ECO:0000313" key="3">
    <source>
        <dbReference type="Proteomes" id="UP000182762"/>
    </source>
</evidence>
<dbReference type="Proteomes" id="UP000182762">
    <property type="component" value="Unassembled WGS sequence"/>
</dbReference>
<reference evidence="2 3" key="1">
    <citation type="submission" date="2016-10" db="EMBL/GenBank/DDBJ databases">
        <authorList>
            <person name="Varghese N."/>
            <person name="Submissions S."/>
        </authorList>
    </citation>
    <scope>NUCLEOTIDE SEQUENCE [LARGE SCALE GENOMIC DNA]</scope>
    <source>
        <strain evidence="2 3">DSM 13796</strain>
    </source>
</reference>
<feature type="transmembrane region" description="Helical" evidence="1">
    <location>
        <begin position="91"/>
        <end position="108"/>
    </location>
</feature>
<dbReference type="EMBL" id="FOXX01000007">
    <property type="protein sequence ID" value="SFQ73315.1"/>
    <property type="molecule type" value="Genomic_DNA"/>
</dbReference>
<dbReference type="Pfam" id="PF14184">
    <property type="entry name" value="YrvL"/>
    <property type="match status" value="1"/>
</dbReference>